<organism evidence="3 4">
    <name type="scientific">Oceanibaculum pacificum</name>
    <dbReference type="NCBI Taxonomy" id="580166"/>
    <lineage>
        <taxon>Bacteria</taxon>
        <taxon>Pseudomonadati</taxon>
        <taxon>Pseudomonadota</taxon>
        <taxon>Alphaproteobacteria</taxon>
        <taxon>Rhodospirillales</taxon>
        <taxon>Oceanibaculaceae</taxon>
        <taxon>Oceanibaculum</taxon>
    </lineage>
</organism>
<evidence type="ECO:0000256" key="2">
    <source>
        <dbReference type="PIRSR" id="PIRSR600760-2"/>
    </source>
</evidence>
<dbReference type="GO" id="GO:0007165">
    <property type="term" value="P:signal transduction"/>
    <property type="evidence" value="ECO:0007669"/>
    <property type="project" value="TreeGrafter"/>
</dbReference>
<sequence>MILDTDRVSDLLRETAEQIILPRFKRLEEGDTQEKGPGDLVTIADLESEKYLTPALARLIPGSHVVGEEAAAASPHILELFRSDEPVWVIDPVDGTANFAEGSELFAVIVALVQHGKVRAGWIYDPVRDRMAVAEAGEGAYLDDRRMHVAKPQKLAEMIGVLSLKFVPKDERPEVRARAQNLRRFFSLGCAGQEYLQLAEGRTHFSVYRRIMPWDHAAGWLIHREAGGTGAFADGTPYDANIHAGPLLMAPDPDSWDALRDLLFPDPASRALG</sequence>
<evidence type="ECO:0000313" key="3">
    <source>
        <dbReference type="EMBL" id="KZD09796.1"/>
    </source>
</evidence>
<dbReference type="Gene3D" id="3.30.540.10">
    <property type="entry name" value="Fructose-1,6-Bisphosphatase, subunit A, domain 1"/>
    <property type="match status" value="1"/>
</dbReference>
<comment type="cofactor">
    <cofactor evidence="2">
        <name>Mg(2+)</name>
        <dbReference type="ChEBI" id="CHEBI:18420"/>
    </cofactor>
</comment>
<dbReference type="STRING" id="580166.AUP43_01030"/>
<reference evidence="3 4" key="1">
    <citation type="submission" date="2015-12" db="EMBL/GenBank/DDBJ databases">
        <title>Genome sequence of Oceanibaculum pacificum MCCC 1A02656.</title>
        <authorList>
            <person name="Lu L."/>
            <person name="Lai Q."/>
            <person name="Shao Z."/>
            <person name="Qian P."/>
        </authorList>
    </citation>
    <scope>NUCLEOTIDE SEQUENCE [LARGE SCALE GENOMIC DNA]</scope>
    <source>
        <strain evidence="3 4">MCCC 1A02656</strain>
    </source>
</reference>
<feature type="binding site" evidence="2">
    <location>
        <position position="94"/>
    </location>
    <ligand>
        <name>Mg(2+)</name>
        <dbReference type="ChEBI" id="CHEBI:18420"/>
        <label>1</label>
        <note>catalytic</note>
    </ligand>
</feature>
<dbReference type="AlphaFoldDB" id="A0A154W8H8"/>
<dbReference type="GO" id="GO:0046872">
    <property type="term" value="F:metal ion binding"/>
    <property type="evidence" value="ECO:0007669"/>
    <property type="project" value="UniProtKB-KW"/>
</dbReference>
<feature type="binding site" evidence="2">
    <location>
        <position position="91"/>
    </location>
    <ligand>
        <name>Mg(2+)</name>
        <dbReference type="ChEBI" id="CHEBI:18420"/>
        <label>1</label>
        <note>catalytic</note>
    </ligand>
</feature>
<evidence type="ECO:0000256" key="1">
    <source>
        <dbReference type="ARBA" id="ARBA00009759"/>
    </source>
</evidence>
<dbReference type="Gene3D" id="3.40.190.80">
    <property type="match status" value="1"/>
</dbReference>
<feature type="binding site" evidence="2">
    <location>
        <position position="68"/>
    </location>
    <ligand>
        <name>Mg(2+)</name>
        <dbReference type="ChEBI" id="CHEBI:18420"/>
        <label>1</label>
        <note>catalytic</note>
    </ligand>
</feature>
<evidence type="ECO:0000313" key="4">
    <source>
        <dbReference type="Proteomes" id="UP000076400"/>
    </source>
</evidence>
<dbReference type="PANTHER" id="PTHR20854:SF4">
    <property type="entry name" value="INOSITOL-1-MONOPHOSPHATASE-RELATED"/>
    <property type="match status" value="1"/>
</dbReference>
<dbReference type="PANTHER" id="PTHR20854">
    <property type="entry name" value="INOSITOL MONOPHOSPHATASE"/>
    <property type="match status" value="1"/>
</dbReference>
<dbReference type="GO" id="GO:0008934">
    <property type="term" value="F:inositol monophosphate 1-phosphatase activity"/>
    <property type="evidence" value="ECO:0007669"/>
    <property type="project" value="TreeGrafter"/>
</dbReference>
<dbReference type="SUPFAM" id="SSF56655">
    <property type="entry name" value="Carbohydrate phosphatase"/>
    <property type="match status" value="1"/>
</dbReference>
<name>A0A154W8H8_9PROT</name>
<dbReference type="Proteomes" id="UP000076400">
    <property type="component" value="Unassembled WGS sequence"/>
</dbReference>
<comment type="similarity">
    <text evidence="1">Belongs to the inositol monophosphatase superfamily.</text>
</comment>
<comment type="caution">
    <text evidence="3">The sequence shown here is derived from an EMBL/GenBank/DDBJ whole genome shotgun (WGS) entry which is preliminary data.</text>
</comment>
<dbReference type="RefSeq" id="WP_067554160.1">
    <property type="nucleotide sequence ID" value="NZ_LPXN01000094.1"/>
</dbReference>
<dbReference type="PRINTS" id="PR00377">
    <property type="entry name" value="IMPHPHTASES"/>
</dbReference>
<dbReference type="InterPro" id="IPR000760">
    <property type="entry name" value="Inositol_monophosphatase-like"/>
</dbReference>
<dbReference type="OrthoDB" id="9785695at2"/>
<gene>
    <name evidence="3" type="ORF">AUP43_01030</name>
</gene>
<dbReference type="GO" id="GO:0006020">
    <property type="term" value="P:inositol metabolic process"/>
    <property type="evidence" value="ECO:0007669"/>
    <property type="project" value="TreeGrafter"/>
</dbReference>
<keyword evidence="2" id="KW-0479">Metal-binding</keyword>
<dbReference type="EMBL" id="LPXN01000094">
    <property type="protein sequence ID" value="KZD09796.1"/>
    <property type="molecule type" value="Genomic_DNA"/>
</dbReference>
<protein>
    <submittedName>
        <fullName evidence="3">Inositol-1-monophosphatase</fullName>
    </submittedName>
</protein>
<accession>A0A154W8H8</accession>
<keyword evidence="2" id="KW-0460">Magnesium</keyword>
<proteinExistence type="inferred from homology"/>
<keyword evidence="4" id="KW-1185">Reference proteome</keyword>
<feature type="binding site" evidence="2">
    <location>
        <position position="215"/>
    </location>
    <ligand>
        <name>Mg(2+)</name>
        <dbReference type="ChEBI" id="CHEBI:18420"/>
        <label>1</label>
        <note>catalytic</note>
    </ligand>
</feature>
<dbReference type="Pfam" id="PF00459">
    <property type="entry name" value="Inositol_P"/>
    <property type="match status" value="1"/>
</dbReference>